<dbReference type="InterPro" id="IPR001353">
    <property type="entry name" value="Proteasome_sua/b"/>
</dbReference>
<proteinExistence type="predicted"/>
<name>A0A9N7RDU4_STRHE</name>
<dbReference type="Proteomes" id="UP001153555">
    <property type="component" value="Unassembled WGS sequence"/>
</dbReference>
<dbReference type="Pfam" id="PF00227">
    <property type="entry name" value="Proteasome"/>
    <property type="match status" value="1"/>
</dbReference>
<reference evidence="1" key="1">
    <citation type="submission" date="2019-12" db="EMBL/GenBank/DDBJ databases">
        <authorList>
            <person name="Scholes J."/>
        </authorList>
    </citation>
    <scope>NUCLEOTIDE SEQUENCE</scope>
</reference>
<dbReference type="GO" id="GO:0005839">
    <property type="term" value="C:proteasome core complex"/>
    <property type="evidence" value="ECO:0007669"/>
    <property type="project" value="InterPro"/>
</dbReference>
<keyword evidence="2" id="KW-1185">Reference proteome</keyword>
<dbReference type="EMBL" id="CACSLK010027751">
    <property type="protein sequence ID" value="CAA0827346.1"/>
    <property type="molecule type" value="Genomic_DNA"/>
</dbReference>
<dbReference type="GO" id="GO:0051603">
    <property type="term" value="P:proteolysis involved in protein catabolic process"/>
    <property type="evidence" value="ECO:0007669"/>
    <property type="project" value="InterPro"/>
</dbReference>
<dbReference type="SUPFAM" id="SSF56235">
    <property type="entry name" value="N-terminal nucleophile aminohydrolases (Ntn hydrolases)"/>
    <property type="match status" value="1"/>
</dbReference>
<comment type="caution">
    <text evidence="1">The sequence shown here is derived from an EMBL/GenBank/DDBJ whole genome shotgun (WGS) entry which is preliminary data.</text>
</comment>
<protein>
    <submittedName>
        <fullName evidence="1">Uncharacterized protein</fullName>
    </submittedName>
</protein>
<dbReference type="Gene3D" id="3.60.20.10">
    <property type="entry name" value="Glutamine Phosphoribosylpyrophosphate, subunit 1, domain 1"/>
    <property type="match status" value="1"/>
</dbReference>
<dbReference type="AlphaFoldDB" id="A0A9N7RDU4"/>
<accession>A0A9N7RDU4</accession>
<gene>
    <name evidence="1" type="ORF">SHERM_23041</name>
</gene>
<evidence type="ECO:0000313" key="2">
    <source>
        <dbReference type="Proteomes" id="UP001153555"/>
    </source>
</evidence>
<dbReference type="InterPro" id="IPR029055">
    <property type="entry name" value="Ntn_hydrolases_N"/>
</dbReference>
<organism evidence="1 2">
    <name type="scientific">Striga hermonthica</name>
    <name type="common">Purple witchweed</name>
    <name type="synonym">Buchnera hermonthica</name>
    <dbReference type="NCBI Taxonomy" id="68872"/>
    <lineage>
        <taxon>Eukaryota</taxon>
        <taxon>Viridiplantae</taxon>
        <taxon>Streptophyta</taxon>
        <taxon>Embryophyta</taxon>
        <taxon>Tracheophyta</taxon>
        <taxon>Spermatophyta</taxon>
        <taxon>Magnoliopsida</taxon>
        <taxon>eudicotyledons</taxon>
        <taxon>Gunneridae</taxon>
        <taxon>Pentapetalae</taxon>
        <taxon>asterids</taxon>
        <taxon>lamiids</taxon>
        <taxon>Lamiales</taxon>
        <taxon>Orobanchaceae</taxon>
        <taxon>Buchnereae</taxon>
        <taxon>Striga</taxon>
    </lineage>
</organism>
<sequence>MALFLHLRLRHKDSRRVLLDFAKHLLKFIPSQKKLKDCENFGQQKFAKKEANERKMSSARSSARELRRHVQKTYLRRDGGMTTLGLLLKEEGIVIAADHPYDAEPNIFQLNHCMVATISGGKDRGRDTSSFTSLITSLQHRARHVTLVKDLVDWLASTISAEKEYYSSVGILIAVWNESERALYKVNGNGVITKNDVLATGSGSKVTIFVKQKNRFIESGMSIPDAKDLARRAICIVAYEAPHYGDFVSVWHLGSEGFQMLLKEDMEEFHSHLPCTARTQVIGEGW</sequence>
<dbReference type="OrthoDB" id="921798at2759"/>
<evidence type="ECO:0000313" key="1">
    <source>
        <dbReference type="EMBL" id="CAA0827346.1"/>
    </source>
</evidence>